<evidence type="ECO:0000256" key="2">
    <source>
        <dbReference type="ARBA" id="ARBA00023002"/>
    </source>
</evidence>
<feature type="binding site" evidence="4">
    <location>
        <position position="321"/>
    </location>
    <ligand>
        <name>[4Fe-4S] cluster</name>
        <dbReference type="ChEBI" id="CHEBI:49883"/>
    </ligand>
</feature>
<accession>A0ABX7SQE3</accession>
<dbReference type="PANTHER" id="PTHR46509">
    <property type="entry name" value="PHOSPHOADENOSINE PHOSPHOSULFATE REDUCTASE"/>
    <property type="match status" value="1"/>
</dbReference>
<dbReference type="InterPro" id="IPR004511">
    <property type="entry name" value="PAPS/APS_Rdtase"/>
</dbReference>
<dbReference type="InterPro" id="IPR002500">
    <property type="entry name" value="PAPS_reduct_dom"/>
</dbReference>
<name>A0ABX7SQE3_9CAUL</name>
<keyword evidence="4" id="KW-0479">Metal-binding</keyword>
<feature type="domain" description="Phosphoadenosine phosphosulphate reductase" evidence="5">
    <location>
        <begin position="161"/>
        <end position="327"/>
    </location>
</feature>
<dbReference type="Pfam" id="PF01507">
    <property type="entry name" value="PAPS_reduct"/>
    <property type="match status" value="1"/>
</dbReference>
<evidence type="ECO:0000256" key="1">
    <source>
        <dbReference type="ARBA" id="ARBA00009732"/>
    </source>
</evidence>
<protein>
    <recommendedName>
        <fullName evidence="4">Adenosine 5'-phosphosulfate reductase</fullName>
        <shortName evidence="4">APS reductase</shortName>
        <ecNumber evidence="4">1.8.4.10</ecNumber>
    </recommendedName>
    <alternativeName>
        <fullName evidence="4">5'-adenylylsulfate reductase</fullName>
    </alternativeName>
    <alternativeName>
        <fullName evidence="4">Thioredoxin-dependent 5'-adenylylsulfate reductase</fullName>
    </alternativeName>
</protein>
<dbReference type="InterPro" id="IPR008318">
    <property type="entry name" value="UCP030820"/>
</dbReference>
<comment type="cofactor">
    <cofactor evidence="4">
        <name>[4Fe-4S] cluster</name>
        <dbReference type="ChEBI" id="CHEBI:49883"/>
    </cofactor>
    <text evidence="4">Binds 1 [4Fe-4S] cluster per subunit.</text>
</comment>
<dbReference type="NCBIfam" id="TIGR00434">
    <property type="entry name" value="cysH"/>
    <property type="match status" value="1"/>
</dbReference>
<keyword evidence="4" id="KW-0963">Cytoplasm</keyword>
<dbReference type="Proteomes" id="UP000663942">
    <property type="component" value="Chromosome"/>
</dbReference>
<keyword evidence="7" id="KW-1185">Reference proteome</keyword>
<keyword evidence="4" id="KW-0411">Iron-sulfur</keyword>
<evidence type="ECO:0000256" key="4">
    <source>
        <dbReference type="HAMAP-Rule" id="MF_00063"/>
    </source>
</evidence>
<dbReference type="NCBIfam" id="NF002537">
    <property type="entry name" value="PRK02090.1"/>
    <property type="match status" value="1"/>
</dbReference>
<comment type="function">
    <text evidence="4">Catalyzes the formation of sulfite from adenosine 5'-phosphosulfate (APS) using thioredoxin as an electron donor.</text>
</comment>
<dbReference type="Gene3D" id="3.40.50.620">
    <property type="entry name" value="HUPs"/>
    <property type="match status" value="1"/>
</dbReference>
<evidence type="ECO:0000259" key="5">
    <source>
        <dbReference type="Pfam" id="PF01507"/>
    </source>
</evidence>
<evidence type="ECO:0000313" key="7">
    <source>
        <dbReference type="Proteomes" id="UP000663942"/>
    </source>
</evidence>
<feature type="binding site" evidence="4">
    <location>
        <position position="324"/>
    </location>
    <ligand>
        <name>[4Fe-4S] cluster</name>
        <dbReference type="ChEBI" id="CHEBI:49883"/>
    </ligand>
</feature>
<keyword evidence="4" id="KW-0408">Iron</keyword>
<sequence>MQLLEQAQDGVRLSVSTPEDDIRAAAAANDSLILEFEAFRDGRGFSLAAILRGQGYRGRLIAAGKILPDQVRHLRRCGFDAVELAPDADAAPWRRMDQVFSAAYQPASGDDRLVWRQRHATSPVEDTAALAARLNSQWADAEPKDLLAAVLDPALGRKTAAVSSFGAEAAVLLHLISRVQPDLPVVFLDTGQHFFQTLAYRRELTERLGLTDVRDTPPDTAALSASDPRSDLWRSQPDACCAIRKVEPQARALAGFDTRITGRKRYQNSQRADLKPFEAAHDVLVVNPLAAWSADQVEDWLRDHQLPRHPLVEQGYPSIGCWPCTRAVEAGENARDGRWSGQEKTECGIHGRVLAPAC</sequence>
<dbReference type="EC" id="1.8.4.10" evidence="4"/>
<dbReference type="EMBL" id="CP062006">
    <property type="protein sequence ID" value="QTC89361.1"/>
    <property type="molecule type" value="Genomic_DNA"/>
</dbReference>
<feature type="binding site" evidence="4">
    <location>
        <position position="241"/>
    </location>
    <ligand>
        <name>[4Fe-4S] cluster</name>
        <dbReference type="ChEBI" id="CHEBI:49883"/>
    </ligand>
</feature>
<dbReference type="SUPFAM" id="SSF52402">
    <property type="entry name" value="Adenine nucleotide alpha hydrolases-like"/>
    <property type="match status" value="1"/>
</dbReference>
<evidence type="ECO:0000313" key="6">
    <source>
        <dbReference type="EMBL" id="QTC89361.1"/>
    </source>
</evidence>
<proteinExistence type="inferred from homology"/>
<comment type="subcellular location">
    <subcellularLocation>
        <location evidence="4">Cytoplasm</location>
    </subcellularLocation>
</comment>
<comment type="catalytic activity">
    <reaction evidence="4">
        <text>[thioredoxin]-disulfide + sulfite + AMP + 2 H(+) = adenosine 5'-phosphosulfate + [thioredoxin]-dithiol</text>
        <dbReference type="Rhea" id="RHEA:21976"/>
        <dbReference type="Rhea" id="RHEA-COMP:10698"/>
        <dbReference type="Rhea" id="RHEA-COMP:10700"/>
        <dbReference type="ChEBI" id="CHEBI:15378"/>
        <dbReference type="ChEBI" id="CHEBI:17359"/>
        <dbReference type="ChEBI" id="CHEBI:29950"/>
        <dbReference type="ChEBI" id="CHEBI:50058"/>
        <dbReference type="ChEBI" id="CHEBI:58243"/>
        <dbReference type="ChEBI" id="CHEBI:456215"/>
        <dbReference type="EC" id="1.8.4.10"/>
    </reaction>
</comment>
<dbReference type="HAMAP" id="MF_00063">
    <property type="entry name" value="CysH"/>
    <property type="match status" value="1"/>
</dbReference>
<dbReference type="RefSeq" id="WP_207827231.1">
    <property type="nucleotide sequence ID" value="NZ_CP062006.1"/>
</dbReference>
<gene>
    <name evidence="4" type="primary">cysH</name>
    <name evidence="6" type="ORF">IFE19_08630</name>
</gene>
<organism evidence="6 7">
    <name type="scientific">Brevundimonas pondensis</name>
    <dbReference type="NCBI Taxonomy" id="2774189"/>
    <lineage>
        <taxon>Bacteria</taxon>
        <taxon>Pseudomonadati</taxon>
        <taxon>Pseudomonadota</taxon>
        <taxon>Alphaproteobacteria</taxon>
        <taxon>Caulobacterales</taxon>
        <taxon>Caulobacteraceae</taxon>
        <taxon>Brevundimonas</taxon>
    </lineage>
</organism>
<dbReference type="InterPro" id="IPR014729">
    <property type="entry name" value="Rossmann-like_a/b/a_fold"/>
</dbReference>
<evidence type="ECO:0000256" key="3">
    <source>
        <dbReference type="ARBA" id="ARBA00024327"/>
    </source>
</evidence>
<comment type="pathway">
    <text evidence="3 4">Sulfur metabolism; hydrogen sulfide biosynthesis; sulfite from sulfate.</text>
</comment>
<keyword evidence="2 4" id="KW-0560">Oxidoreductase</keyword>
<dbReference type="PANTHER" id="PTHR46509:SF1">
    <property type="entry name" value="PHOSPHOADENOSINE PHOSPHOSULFATE REDUCTASE"/>
    <property type="match status" value="1"/>
</dbReference>
<dbReference type="Pfam" id="PF06073">
    <property type="entry name" value="DUF934"/>
    <property type="match status" value="1"/>
</dbReference>
<feature type="active site" description="Nucleophile; cysteine thiosulfonate intermediate" evidence="4">
    <location>
        <position position="347"/>
    </location>
</feature>
<comment type="similarity">
    <text evidence="1 4">Belongs to the PAPS reductase family. CysH subfamily.</text>
</comment>
<reference evidence="6 7" key="1">
    <citation type="submission" date="2020-09" db="EMBL/GenBank/DDBJ databases">
        <title>Brevundimonas sp. LVF1 isolated from an oligotrophic pond in Goettingen, Germany.</title>
        <authorList>
            <person name="Friedrich I."/>
            <person name="Klassen A."/>
            <person name="Neubauer H."/>
            <person name="Schneider D."/>
            <person name="Hertel R."/>
            <person name="Daniel R."/>
        </authorList>
    </citation>
    <scope>NUCLEOTIDE SEQUENCE [LARGE SCALE GENOMIC DNA]</scope>
    <source>
        <strain evidence="6 7">LVF1</strain>
    </source>
</reference>
<dbReference type="GO" id="GO:0004604">
    <property type="term" value="F:phosphoadenylyl-sulfate reductase (thioredoxin) activity"/>
    <property type="evidence" value="ECO:0007669"/>
    <property type="project" value="UniProtKB-EC"/>
</dbReference>
<feature type="binding site" evidence="4">
    <location>
        <position position="240"/>
    </location>
    <ligand>
        <name>[4Fe-4S] cluster</name>
        <dbReference type="ChEBI" id="CHEBI:49883"/>
    </ligand>
</feature>